<feature type="region of interest" description="Disordered" evidence="1">
    <location>
        <begin position="1"/>
        <end position="141"/>
    </location>
</feature>
<feature type="compositionally biased region" description="Basic residues" evidence="1">
    <location>
        <begin position="87"/>
        <end position="105"/>
    </location>
</feature>
<name>A0A6J4PRL1_9ACTN</name>
<evidence type="ECO:0000256" key="1">
    <source>
        <dbReference type="SAM" id="MobiDB-lite"/>
    </source>
</evidence>
<protein>
    <submittedName>
        <fullName evidence="2">GENE II AND X PROTEINS</fullName>
    </submittedName>
</protein>
<reference evidence="2" key="1">
    <citation type="submission" date="2020-02" db="EMBL/GenBank/DDBJ databases">
        <authorList>
            <person name="Meier V. D."/>
        </authorList>
    </citation>
    <scope>NUCLEOTIDE SEQUENCE</scope>
    <source>
        <strain evidence="2">AVDCRST_MAG03</strain>
    </source>
</reference>
<evidence type="ECO:0000313" key="2">
    <source>
        <dbReference type="EMBL" id="CAA9423490.1"/>
    </source>
</evidence>
<proteinExistence type="predicted"/>
<organism evidence="2">
    <name type="scientific">uncultured Rubrobacteraceae bacterium</name>
    <dbReference type="NCBI Taxonomy" id="349277"/>
    <lineage>
        <taxon>Bacteria</taxon>
        <taxon>Bacillati</taxon>
        <taxon>Actinomycetota</taxon>
        <taxon>Rubrobacteria</taxon>
        <taxon>Rubrobacterales</taxon>
        <taxon>Rubrobacteraceae</taxon>
        <taxon>environmental samples</taxon>
    </lineage>
</organism>
<dbReference type="EMBL" id="CADCUT010000163">
    <property type="protein sequence ID" value="CAA9423490.1"/>
    <property type="molecule type" value="Genomic_DNA"/>
</dbReference>
<accession>A0A6J4PRL1</accession>
<dbReference type="AlphaFoldDB" id="A0A6J4PRL1"/>
<gene>
    <name evidence="2" type="ORF">AVDCRST_MAG03-2712</name>
</gene>
<feature type="non-terminal residue" evidence="2">
    <location>
        <position position="141"/>
    </location>
</feature>
<feature type="non-terminal residue" evidence="2">
    <location>
        <position position="1"/>
    </location>
</feature>
<feature type="compositionally biased region" description="Basic and acidic residues" evidence="1">
    <location>
        <begin position="109"/>
        <end position="133"/>
    </location>
</feature>
<sequence>GAERRAGRGGPGLGPRLRAGARRLGHDEPRQGHRLPRRRRGLGPDARLRHGRRAAGRGPGLPVHPEARASLARRGVFPAREEDRRRAPPRRLRPLRRRLGPRRLLSRPGDSRARDRARPRLRLRRGDARRDGPPQEAEGFL</sequence>
<feature type="compositionally biased region" description="Basic residues" evidence="1">
    <location>
        <begin position="32"/>
        <end position="41"/>
    </location>
</feature>